<dbReference type="EMBL" id="JAPDPJ010000002">
    <property type="protein sequence ID" value="MCW3785326.1"/>
    <property type="molecule type" value="Genomic_DNA"/>
</dbReference>
<keyword evidence="1" id="KW-0732">Signal</keyword>
<feature type="signal peptide" evidence="1">
    <location>
        <begin position="1"/>
        <end position="19"/>
    </location>
</feature>
<dbReference type="Proteomes" id="UP001209229">
    <property type="component" value="Unassembled WGS sequence"/>
</dbReference>
<keyword evidence="3" id="KW-1185">Reference proteome</keyword>
<evidence type="ECO:0000313" key="3">
    <source>
        <dbReference type="Proteomes" id="UP001209229"/>
    </source>
</evidence>
<gene>
    <name evidence="2" type="ORF">OM075_02550</name>
</gene>
<dbReference type="Gene3D" id="2.40.160.10">
    <property type="entry name" value="Porin"/>
    <property type="match status" value="1"/>
</dbReference>
<organism evidence="2 3">
    <name type="scientific">Plebeiibacterium sediminum</name>
    <dbReference type="NCBI Taxonomy" id="2992112"/>
    <lineage>
        <taxon>Bacteria</taxon>
        <taxon>Pseudomonadati</taxon>
        <taxon>Bacteroidota</taxon>
        <taxon>Bacteroidia</taxon>
        <taxon>Marinilabiliales</taxon>
        <taxon>Marinilabiliaceae</taxon>
        <taxon>Plebeiibacterium</taxon>
    </lineage>
</organism>
<dbReference type="RefSeq" id="WP_301188898.1">
    <property type="nucleotide sequence ID" value="NZ_JAPDPJ010000002.1"/>
</dbReference>
<feature type="chain" id="PRO_5042075416" evidence="1">
    <location>
        <begin position="20"/>
        <end position="406"/>
    </location>
</feature>
<name>A0AAE3SDR8_9BACT</name>
<evidence type="ECO:0000313" key="2">
    <source>
        <dbReference type="EMBL" id="MCW3785326.1"/>
    </source>
</evidence>
<dbReference type="InterPro" id="IPR010870">
    <property type="entry name" value="Porin_O/P"/>
</dbReference>
<protein>
    <submittedName>
        <fullName evidence="2">OprO/OprP family phosphate-selective porin</fullName>
    </submittedName>
</protein>
<sequence length="406" mass="45182">MKNILTLILLVFVFNGIQAQTDTTLNKYIDNGLISIADKNGMSWQTTKGDFLFKPYTLIQTRGLYNYYDDEGLSLAEEDNVLNSGFAIPYALIGFAGKAFNKITFNVTLNAAGTGATILNQAWFDINTSDELRFRIGKFKTPFNQAYLVKNGQTLFPLLPSSLNTRVNVPFDINAVNPVIASGFDIGVQMHGILDQKFGYQLGIFNGTGITVNTATNSLSDDNGMPALLYAGRLVYMPFGEMPTYQGNPYKLNENYMLFGISGSYNVEANYESSNDMRAGAEFAMLSGKWYVSAEAYMLSMDFVERQQTSPVYTFWGAYAQAGYFLSPKIQAAARFDIMDRNSIDDPGYLYMPAVGFNYFLAGHNLKLQCMYQHLGKAGHESTALANDDDNSMTEHQVCLQLQFAF</sequence>
<dbReference type="AlphaFoldDB" id="A0AAE3SDR8"/>
<proteinExistence type="predicted"/>
<dbReference type="Pfam" id="PF07396">
    <property type="entry name" value="Porin_O_P"/>
    <property type="match status" value="1"/>
</dbReference>
<comment type="caution">
    <text evidence="2">The sequence shown here is derived from an EMBL/GenBank/DDBJ whole genome shotgun (WGS) entry which is preliminary data.</text>
</comment>
<evidence type="ECO:0000256" key="1">
    <source>
        <dbReference type="SAM" id="SignalP"/>
    </source>
</evidence>
<accession>A0AAE3SDR8</accession>
<reference evidence="2" key="1">
    <citation type="submission" date="2022-10" db="EMBL/GenBank/DDBJ databases">
        <authorList>
            <person name="Yu W.X."/>
        </authorList>
    </citation>
    <scope>NUCLEOTIDE SEQUENCE</scope>
    <source>
        <strain evidence="2">AAT</strain>
    </source>
</reference>
<dbReference type="SUPFAM" id="SSF56935">
    <property type="entry name" value="Porins"/>
    <property type="match status" value="1"/>
</dbReference>
<dbReference type="InterPro" id="IPR023614">
    <property type="entry name" value="Porin_dom_sf"/>
</dbReference>